<evidence type="ECO:0000313" key="2">
    <source>
        <dbReference type="EMBL" id="QLJ99375.1"/>
    </source>
</evidence>
<dbReference type="AlphaFoldDB" id="A0A7D5YFY2"/>
<dbReference type="Pfam" id="PF01370">
    <property type="entry name" value="Epimerase"/>
    <property type="match status" value="1"/>
</dbReference>
<gene>
    <name evidence="2" type="ORF">HZU44_04320</name>
</gene>
<evidence type="ECO:0000259" key="1">
    <source>
        <dbReference type="Pfam" id="PF01370"/>
    </source>
</evidence>
<dbReference type="InterPro" id="IPR001509">
    <property type="entry name" value="Epimerase_deHydtase"/>
</dbReference>
<name>A0A7D5YFY2_9ACTN</name>
<dbReference type="SUPFAM" id="SSF51735">
    <property type="entry name" value="NAD(P)-binding Rossmann-fold domains"/>
    <property type="match status" value="1"/>
</dbReference>
<dbReference type="Gene3D" id="3.40.50.720">
    <property type="entry name" value="NAD(P)-binding Rossmann-like Domain"/>
    <property type="match status" value="1"/>
</dbReference>
<organism evidence="2">
    <name type="scientific">Micromonospora carbonacea</name>
    <dbReference type="NCBI Taxonomy" id="47853"/>
    <lineage>
        <taxon>Bacteria</taxon>
        <taxon>Bacillati</taxon>
        <taxon>Actinomycetota</taxon>
        <taxon>Actinomycetes</taxon>
        <taxon>Micromonosporales</taxon>
        <taxon>Micromonosporaceae</taxon>
        <taxon>Micromonospora</taxon>
    </lineage>
</organism>
<feature type="domain" description="NAD-dependent epimerase/dehydratase" evidence="1">
    <location>
        <begin position="6"/>
        <end position="207"/>
    </location>
</feature>
<sequence>MSLHVIVGAGPVGTATAYRLAAAGERVRVVTRRGTGPDHPAVERVAADAADPDRLAALADGAVAVYNCANPAYHRWARDWPPLAAALLTAAGRTGAVLATVGNLYGYGPVDGPMTEATPPAAAGTKGRVRNRMWAEALAAHRAGQARVTEVRGSDYLGAGTTSLPMLLLPPVLAGRRAVLPVDFDAPHTWTYVDDVARTLVVAAAAERAWGRAWHVPSPPAVSARELATRAAALAGAPAPRLIRLPYPGLWLAGLVNPFARELRETAYQFDRPFLMDSTSATEILGVEPTPLDRALAQTVAALRDAAPATGAGSGGPRRKH</sequence>
<protein>
    <submittedName>
        <fullName evidence="2">NAD-dependent epimerase/dehydratase family protein</fullName>
    </submittedName>
</protein>
<dbReference type="InterPro" id="IPR036291">
    <property type="entry name" value="NAD(P)-bd_dom_sf"/>
</dbReference>
<accession>A0A7D5YFY2</accession>
<proteinExistence type="predicted"/>
<dbReference type="EMBL" id="CP058905">
    <property type="protein sequence ID" value="QLJ99375.1"/>
    <property type="molecule type" value="Genomic_DNA"/>
</dbReference>
<reference evidence="2" key="1">
    <citation type="submission" date="2020-08" db="EMBL/GenBank/DDBJ databases">
        <title>A bifunctional nitrone conjugated secondary metabolite targeting the ribosome.</title>
        <authorList>
            <person name="Limbrick E.M."/>
            <person name="Graf M."/>
            <person name="Derewacz D.K."/>
            <person name="Nguyen F."/>
            <person name="Spraggins J.M."/>
            <person name="Wieland M."/>
            <person name="Ynigez-Gutierrez A.E."/>
            <person name="Reisman B.J."/>
            <person name="Zinshteyn B."/>
            <person name="McCulloch K."/>
            <person name="Iverson T.M."/>
            <person name="Green R."/>
            <person name="Wilson D.N."/>
            <person name="Bachmann B.O."/>
        </authorList>
    </citation>
    <scope>NUCLEOTIDE SEQUENCE</scope>
    <source>
        <strain evidence="2">Africana</strain>
    </source>
</reference>